<name>A0A652YHG1_NOCGL</name>
<dbReference type="AlphaFoldDB" id="A0A652YHG1"/>
<dbReference type="PROSITE" id="PS51078">
    <property type="entry name" value="ICLR_ED"/>
    <property type="match status" value="1"/>
</dbReference>
<evidence type="ECO:0000256" key="1">
    <source>
        <dbReference type="ARBA" id="ARBA00023015"/>
    </source>
</evidence>
<dbReference type="InterPro" id="IPR005471">
    <property type="entry name" value="Tscrpt_reg_IclR_N"/>
</dbReference>
<dbReference type="InterPro" id="IPR036390">
    <property type="entry name" value="WH_DNA-bd_sf"/>
</dbReference>
<feature type="domain" description="IclR-ED" evidence="5">
    <location>
        <begin position="82"/>
        <end position="265"/>
    </location>
</feature>
<proteinExistence type="predicted"/>
<dbReference type="Pfam" id="PF01614">
    <property type="entry name" value="IclR_C"/>
    <property type="match status" value="1"/>
</dbReference>
<dbReference type="SUPFAM" id="SSF46785">
    <property type="entry name" value="Winged helix' DNA-binding domain"/>
    <property type="match status" value="1"/>
</dbReference>
<dbReference type="Gene3D" id="3.30.450.40">
    <property type="match status" value="1"/>
</dbReference>
<dbReference type="PANTHER" id="PTHR30136">
    <property type="entry name" value="HELIX-TURN-HELIX TRANSCRIPTIONAL REGULATOR, ICLR FAMILY"/>
    <property type="match status" value="1"/>
</dbReference>
<comment type="caution">
    <text evidence="6">The sequence shown here is derived from an EMBL/GenBank/DDBJ whole genome shotgun (WGS) entry which is preliminary data.</text>
</comment>
<keyword evidence="3" id="KW-0804">Transcription</keyword>
<gene>
    <name evidence="6" type="ORF">FNL38_11354</name>
</gene>
<organism evidence="6">
    <name type="scientific">Nocardia globerula</name>
    <dbReference type="NCBI Taxonomy" id="1818"/>
    <lineage>
        <taxon>Bacteria</taxon>
        <taxon>Bacillati</taxon>
        <taxon>Actinomycetota</taxon>
        <taxon>Actinomycetes</taxon>
        <taxon>Mycobacteriales</taxon>
        <taxon>Nocardiaceae</taxon>
        <taxon>Nocardia</taxon>
    </lineage>
</organism>
<dbReference type="InterPro" id="IPR050707">
    <property type="entry name" value="HTH_MetabolicPath_Reg"/>
</dbReference>
<evidence type="ECO:0000256" key="3">
    <source>
        <dbReference type="ARBA" id="ARBA00023163"/>
    </source>
</evidence>
<dbReference type="PROSITE" id="PS51077">
    <property type="entry name" value="HTH_ICLR"/>
    <property type="match status" value="1"/>
</dbReference>
<evidence type="ECO:0000259" key="5">
    <source>
        <dbReference type="PROSITE" id="PS51078"/>
    </source>
</evidence>
<reference evidence="6" key="1">
    <citation type="submission" date="2019-07" db="EMBL/GenBank/DDBJ databases">
        <title>Genomic Encyclopedia of Type Strains, Phase IV (KMG-IV): sequencing the most valuable type-strain genomes for metagenomic binning, comparative biology and taxonomic classification.</title>
        <authorList>
            <person name="Goeker M."/>
        </authorList>
    </citation>
    <scope>NUCLEOTIDE SEQUENCE</scope>
    <source>
        <strain evidence="6">DSM 44596</strain>
    </source>
</reference>
<protein>
    <submittedName>
        <fullName evidence="6">IclR family transcriptional regulator</fullName>
    </submittedName>
</protein>
<accession>A0A652YHG1</accession>
<dbReference type="EMBL" id="VNIQ01000013">
    <property type="protein sequence ID" value="TYQ00688.1"/>
    <property type="molecule type" value="Genomic_DNA"/>
</dbReference>
<evidence type="ECO:0000313" key="6">
    <source>
        <dbReference type="EMBL" id="TYQ00688.1"/>
    </source>
</evidence>
<dbReference type="GO" id="GO:0045892">
    <property type="term" value="P:negative regulation of DNA-templated transcription"/>
    <property type="evidence" value="ECO:0007669"/>
    <property type="project" value="TreeGrafter"/>
</dbReference>
<dbReference type="PANTHER" id="PTHR30136:SF24">
    <property type="entry name" value="HTH-TYPE TRANSCRIPTIONAL REPRESSOR ALLR"/>
    <property type="match status" value="1"/>
</dbReference>
<dbReference type="InterPro" id="IPR014757">
    <property type="entry name" value="Tscrpt_reg_IclR_C"/>
</dbReference>
<dbReference type="Pfam" id="PF09339">
    <property type="entry name" value="HTH_IclR"/>
    <property type="match status" value="1"/>
</dbReference>
<feature type="domain" description="HTH iclR-type" evidence="4">
    <location>
        <begin position="19"/>
        <end position="81"/>
    </location>
</feature>
<keyword evidence="1" id="KW-0805">Transcription regulation</keyword>
<dbReference type="SUPFAM" id="SSF55781">
    <property type="entry name" value="GAF domain-like"/>
    <property type="match status" value="1"/>
</dbReference>
<evidence type="ECO:0000259" key="4">
    <source>
        <dbReference type="PROSITE" id="PS51077"/>
    </source>
</evidence>
<dbReference type="GO" id="GO:0003700">
    <property type="term" value="F:DNA-binding transcription factor activity"/>
    <property type="evidence" value="ECO:0007669"/>
    <property type="project" value="TreeGrafter"/>
</dbReference>
<evidence type="ECO:0000256" key="2">
    <source>
        <dbReference type="ARBA" id="ARBA00023125"/>
    </source>
</evidence>
<dbReference type="InterPro" id="IPR036388">
    <property type="entry name" value="WH-like_DNA-bd_sf"/>
</dbReference>
<dbReference type="SMART" id="SM00346">
    <property type="entry name" value="HTH_ICLR"/>
    <property type="match status" value="1"/>
</dbReference>
<dbReference type="Gene3D" id="1.10.10.10">
    <property type="entry name" value="Winged helix-like DNA-binding domain superfamily/Winged helix DNA-binding domain"/>
    <property type="match status" value="1"/>
</dbReference>
<keyword evidence="2" id="KW-0238">DNA-binding</keyword>
<dbReference type="GO" id="GO:0003677">
    <property type="term" value="F:DNA binding"/>
    <property type="evidence" value="ECO:0007669"/>
    <property type="project" value="UniProtKB-KW"/>
</dbReference>
<sequence length="270" mass="29700">MVVESPQELLEQNEIRRRRDPLGRAIQLLVHMVDSGEEAYGVRELGTRLGASASTAHRLLGELEQLGMVDRTPSGTYRVGLEFLRIARTSIAQFPLHDKANDVLCELTRRSEETSFLSVYSSQRQQMMFTLSIESAHPLRYVLQLNKWLSVHTGASGLAILAFLPDEDRREIVEKQLGTSPDISDDTLRLTERLTEIKRQGYASSRAERIVGAVAVAAPVFGPSGEVFGDVGVTIPESRFNETDEPVLAGLVVHSAEILTVSMGGTVPTS</sequence>
<dbReference type="InterPro" id="IPR029016">
    <property type="entry name" value="GAF-like_dom_sf"/>
</dbReference>